<keyword evidence="2" id="KW-1185">Reference proteome</keyword>
<reference evidence="1" key="1">
    <citation type="submission" date="2021-07" db="EMBL/GenBank/DDBJ databases">
        <title>Shinella sp. nov., a novel member of the genus Shinella from water.</title>
        <authorList>
            <person name="Deng Y."/>
        </authorList>
    </citation>
    <scope>NUCLEOTIDE SEQUENCE</scope>
    <source>
        <strain evidence="1">CPCC 100929</strain>
    </source>
</reference>
<proteinExistence type="predicted"/>
<comment type="caution">
    <text evidence="1">The sequence shown here is derived from an EMBL/GenBank/DDBJ whole genome shotgun (WGS) entry which is preliminary data.</text>
</comment>
<dbReference type="EMBL" id="WHSB02000001">
    <property type="protein sequence ID" value="MCQ4629205.1"/>
    <property type="molecule type" value="Genomic_DNA"/>
</dbReference>
<evidence type="ECO:0000313" key="1">
    <source>
        <dbReference type="EMBL" id="MCQ4629205.1"/>
    </source>
</evidence>
<evidence type="ECO:0000313" key="2">
    <source>
        <dbReference type="Proteomes" id="UP000996601"/>
    </source>
</evidence>
<accession>A0ABT1R205</accession>
<protein>
    <submittedName>
        <fullName evidence="1">Uncharacterized protein</fullName>
    </submittedName>
</protein>
<dbReference type="RefSeq" id="WP_256115309.1">
    <property type="nucleotide sequence ID" value="NZ_WHSB02000001.1"/>
</dbReference>
<name>A0ABT1R205_9HYPH</name>
<sequence>MTKSCPVLTPAERQVVDIIERAKQSMTDTVLKALETATKQAAEEMQRVGSPEHAPPYEYFAAVLHQHMYCVMCGANPDTFEGGDPRIAIDVIRNSQNIAKHYWGVDIEPYPREPS</sequence>
<gene>
    <name evidence="1" type="ORF">GB927_004095</name>
</gene>
<dbReference type="Proteomes" id="UP000996601">
    <property type="component" value="Unassembled WGS sequence"/>
</dbReference>
<organism evidence="1 2">
    <name type="scientific">Shinella lacus</name>
    <dbReference type="NCBI Taxonomy" id="2654216"/>
    <lineage>
        <taxon>Bacteria</taxon>
        <taxon>Pseudomonadati</taxon>
        <taxon>Pseudomonadota</taxon>
        <taxon>Alphaproteobacteria</taxon>
        <taxon>Hyphomicrobiales</taxon>
        <taxon>Rhizobiaceae</taxon>
        <taxon>Shinella</taxon>
    </lineage>
</organism>